<accession>A5BWJ8</accession>
<dbReference type="InterPro" id="IPR036691">
    <property type="entry name" value="Endo/exonu/phosph_ase_sf"/>
</dbReference>
<dbReference type="EMBL" id="AM473720">
    <property type="protein sequence ID" value="CAN75066.1"/>
    <property type="molecule type" value="Genomic_DNA"/>
</dbReference>
<evidence type="ECO:0000256" key="1">
    <source>
        <dbReference type="SAM" id="MobiDB-lite"/>
    </source>
</evidence>
<evidence type="ECO:0000313" key="2">
    <source>
        <dbReference type="EMBL" id="CAN75066.1"/>
    </source>
</evidence>
<dbReference type="PANTHER" id="PTHR33710:SF71">
    <property type="entry name" value="ENDONUCLEASE_EXONUCLEASE_PHOSPHATASE DOMAIN-CONTAINING PROTEIN"/>
    <property type="match status" value="1"/>
</dbReference>
<dbReference type="PANTHER" id="PTHR33710">
    <property type="entry name" value="BNAC02G09200D PROTEIN"/>
    <property type="match status" value="1"/>
</dbReference>
<dbReference type="AlphaFoldDB" id="A5BWJ8"/>
<feature type="region of interest" description="Disordered" evidence="1">
    <location>
        <begin position="418"/>
        <end position="449"/>
    </location>
</feature>
<gene>
    <name evidence="2" type="ORF">VITISV_005161</name>
</gene>
<protein>
    <recommendedName>
        <fullName evidence="3">DUF4283 domain-containing protein</fullName>
    </recommendedName>
</protein>
<dbReference type="SUPFAM" id="SSF56219">
    <property type="entry name" value="DNase I-like"/>
    <property type="match status" value="1"/>
</dbReference>
<name>A5BWJ8_VITVI</name>
<organism evidence="2">
    <name type="scientific">Vitis vinifera</name>
    <name type="common">Grape</name>
    <dbReference type="NCBI Taxonomy" id="29760"/>
    <lineage>
        <taxon>Eukaryota</taxon>
        <taxon>Viridiplantae</taxon>
        <taxon>Streptophyta</taxon>
        <taxon>Embryophyta</taxon>
        <taxon>Tracheophyta</taxon>
        <taxon>Spermatophyta</taxon>
        <taxon>Magnoliopsida</taxon>
        <taxon>eudicotyledons</taxon>
        <taxon>Gunneridae</taxon>
        <taxon>Pentapetalae</taxon>
        <taxon>rosids</taxon>
        <taxon>Vitales</taxon>
        <taxon>Vitaceae</taxon>
        <taxon>Viteae</taxon>
        <taxon>Vitis</taxon>
    </lineage>
</organism>
<reference evidence="2" key="1">
    <citation type="journal article" date="2007" name="PLoS ONE">
        <title>The first genome sequence of an elite grapevine cultivar (Pinot noir Vitis vinifera L.): coping with a highly heterozygous genome.</title>
        <authorList>
            <person name="Velasco R."/>
            <person name="Zharkikh A."/>
            <person name="Troggio M."/>
            <person name="Cartwright D.A."/>
            <person name="Cestaro A."/>
            <person name="Pruss D."/>
            <person name="Pindo M."/>
            <person name="FitzGerald L.M."/>
            <person name="Vezzulli S."/>
            <person name="Reid J."/>
            <person name="Malacarne G."/>
            <person name="Iliev D."/>
            <person name="Coppola G."/>
            <person name="Wardell B."/>
            <person name="Micheletti D."/>
            <person name="Macalma T."/>
            <person name="Facci M."/>
            <person name="Mitchell J.T."/>
            <person name="Perazzolli M."/>
            <person name="Eldredge G."/>
            <person name="Gatto P."/>
            <person name="Oyzerski R."/>
            <person name="Moretto M."/>
            <person name="Gutin N."/>
            <person name="Stefanini M."/>
            <person name="Chen Y."/>
            <person name="Segala C."/>
            <person name="Davenport C."/>
            <person name="Dematte L."/>
            <person name="Mraz A."/>
            <person name="Battilana J."/>
            <person name="Stormo K."/>
            <person name="Costa F."/>
            <person name="Tao Q."/>
            <person name="Si-Ammour A."/>
            <person name="Harkins T."/>
            <person name="Lackey A."/>
            <person name="Perbost C."/>
            <person name="Taillon B."/>
            <person name="Stella A."/>
            <person name="Solovyev V."/>
            <person name="Fawcett J.A."/>
            <person name="Sterck L."/>
            <person name="Vandepoele K."/>
            <person name="Grando S.M."/>
            <person name="Toppo S."/>
            <person name="Moser C."/>
            <person name="Lanchbury J."/>
            <person name="Bogden R."/>
            <person name="Skolnick M."/>
            <person name="Sgaramella V."/>
            <person name="Bhatnagar S.K."/>
            <person name="Fontana P."/>
            <person name="Gutin A."/>
            <person name="Van de Peer Y."/>
            <person name="Salamini F."/>
            <person name="Viola R."/>
        </authorList>
    </citation>
    <scope>NUCLEOTIDE SEQUENCE</scope>
</reference>
<sequence>MVRTLKVFVERKTFLVRLEGEHGGNRCSITEHSRGYVFVLGFEKDAVGWMIEHLTKAIEMKSHLGFNRKFRGKCCVHLMEVGFNNHRRFIRILEFATNRKSSFLIIPKGEKGRGWENIKSALSSMLVVHPSNAVKKGRQYRGERFSHNHMGPLHWSFAKVVSGEGPRGGGLVPIGRWAQVMVCERNDDSVKWVKVGRAVARSLGKKGVVTIVPISSGKGVFFVETTKEALSLQRNLRVHLKKIVEQWGTVTEIDWGTLKLFDLSKARVRIAMKDRSVLSALIEMTDGDWVFRVSVVVVGNEDGQRGSVKGGGRRGERVRSTAGGRCRVREDSRMRKEGERGMAMFLSEGTRSKGGQIPSLPNMNSNKTDDGLVGTEEAGGVRAGGDEASAIEGYRAYKRKPSHCLRLVQNMQNEPVFHGKNQANSEEDPKEEASGADFQANRGSSASPLFSRRFPRFRKNCLGKGASSSRNEVALNKFSSNEDKEGFLGRVGSNLRGSTVMILPSTPEINGKGLNFMGNCGLLVAENLEVIPFTPIQSPSSSIPPSCGLTSSFPSPSVPNLPNSTFQSQFPMENRAIFEFFSKKDDKGSVGQSSVGIPNLVMEVIQPTYPYQMIESVNPFLPKPISPNKASNLVTVSQGVTVGSSSGEFQIEGLSPRKMAKVRAVLKSLDIKVYSRRKSRCSTDSPLRSAPFTWSNMQEYPVCKRLDRFLYSNEWEQLFPQSLQEVLPIWTSDHWPIVLETNPFKWGPTPFRFENTWLQHPSFKERLGKSWRVVGLDWSPISGESASRLESLFTEEEISKAIFQLNKDKAPRPDGFTIAVFQDCWDVIKEDLVRVFVEFHRSGIIESINASFMVLIPKKSMSKKISDY</sequence>
<evidence type="ECO:0008006" key="3">
    <source>
        <dbReference type="Google" id="ProtNLM"/>
    </source>
</evidence>
<proteinExistence type="predicted"/>